<evidence type="ECO:0000313" key="1">
    <source>
        <dbReference type="EMBL" id="SMB99775.1"/>
    </source>
</evidence>
<evidence type="ECO:0000313" key="2">
    <source>
        <dbReference type="Proteomes" id="UP000192266"/>
    </source>
</evidence>
<gene>
    <name evidence="1" type="ORF">SAMN00120144_3610</name>
</gene>
<dbReference type="Proteomes" id="UP000192266">
    <property type="component" value="Unassembled WGS sequence"/>
</dbReference>
<dbReference type="STRING" id="645990.SAMN00120144_3610"/>
<protein>
    <submittedName>
        <fullName evidence="1">Uncharacterized protein</fullName>
    </submittedName>
</protein>
<accession>A0A1W1W2C9</accession>
<proteinExistence type="predicted"/>
<organism evidence="1 2">
    <name type="scientific">Hymenobacter roseosalivarius DSM 11622</name>
    <dbReference type="NCBI Taxonomy" id="645990"/>
    <lineage>
        <taxon>Bacteria</taxon>
        <taxon>Pseudomonadati</taxon>
        <taxon>Bacteroidota</taxon>
        <taxon>Cytophagia</taxon>
        <taxon>Cytophagales</taxon>
        <taxon>Hymenobacteraceae</taxon>
        <taxon>Hymenobacter</taxon>
    </lineage>
</organism>
<sequence length="70" mass="7666">MLKNCNCAGLRFYLADSTRDAEKRQTHMVVVRVDAAGKDIDLGNKTLSPEYKLGISAERCPDNCGGSFVD</sequence>
<dbReference type="EMBL" id="FWWW01000094">
    <property type="protein sequence ID" value="SMB99775.1"/>
    <property type="molecule type" value="Genomic_DNA"/>
</dbReference>
<keyword evidence="2" id="KW-1185">Reference proteome</keyword>
<dbReference type="AlphaFoldDB" id="A0A1W1W2C9"/>
<name>A0A1W1W2C9_9BACT</name>
<reference evidence="1 2" key="1">
    <citation type="submission" date="2017-04" db="EMBL/GenBank/DDBJ databases">
        <authorList>
            <person name="Afonso C.L."/>
            <person name="Miller P.J."/>
            <person name="Scott M.A."/>
            <person name="Spackman E."/>
            <person name="Goraichik I."/>
            <person name="Dimitrov K.M."/>
            <person name="Suarez D.L."/>
            <person name="Swayne D.E."/>
        </authorList>
    </citation>
    <scope>NUCLEOTIDE SEQUENCE [LARGE SCALE GENOMIC DNA]</scope>
    <source>
        <strain evidence="1 2">DSM 11622</strain>
    </source>
</reference>